<dbReference type="Proteomes" id="UP000286598">
    <property type="component" value="Unassembled WGS sequence"/>
</dbReference>
<dbReference type="SUPFAM" id="SSF54534">
    <property type="entry name" value="FKBP-like"/>
    <property type="match status" value="1"/>
</dbReference>
<dbReference type="OrthoDB" id="9814548at2"/>
<name>A0A415GRB6_9BACT</name>
<comment type="caution">
    <text evidence="9">The sequence shown here is derived from an EMBL/GenBank/DDBJ whole genome shotgun (WGS) entry which is preliminary data.</text>
</comment>
<dbReference type="PROSITE" id="PS50059">
    <property type="entry name" value="FKBP_PPIASE"/>
    <property type="match status" value="1"/>
</dbReference>
<proteinExistence type="inferred from homology"/>
<dbReference type="EC" id="5.2.1.8" evidence="6"/>
<evidence type="ECO:0000256" key="2">
    <source>
        <dbReference type="ARBA" id="ARBA00006577"/>
    </source>
</evidence>
<accession>A0A415GRB6</accession>
<feature type="domain" description="PPIase FKBP-type" evidence="8">
    <location>
        <begin position="99"/>
        <end position="195"/>
    </location>
</feature>
<sequence length="221" mass="24607">MKKYYLFILLAMTTVFAASLSSCSETDNEKEEYPNWRKTNEAYYDRKYAEVKQLVAGGAADWKVLRSWSLNDQVATHSYDFVLANVLNAGTGSGCPFFTDSVKVHYSGRLLPSTSYAEGYVFDKSWQGEYNLSTMKPRTFAVSGVVKGFATALQNMHIGDRWLVYMPHQLAYGSSATPGAAYSTLIFDVTLVGYFRKTSAAAAPAKDGIAQQQTTGYWVYE</sequence>
<dbReference type="GO" id="GO:0003755">
    <property type="term" value="F:peptidyl-prolyl cis-trans isomerase activity"/>
    <property type="evidence" value="ECO:0007669"/>
    <property type="project" value="UniProtKB-UniRule"/>
</dbReference>
<keyword evidence="4 5" id="KW-0413">Isomerase</keyword>
<gene>
    <name evidence="9" type="ORF">DW060_01330</name>
</gene>
<dbReference type="InterPro" id="IPR046357">
    <property type="entry name" value="PPIase_dom_sf"/>
</dbReference>
<evidence type="ECO:0000256" key="6">
    <source>
        <dbReference type="RuleBase" id="RU003915"/>
    </source>
</evidence>
<keyword evidence="10" id="KW-1185">Reference proteome</keyword>
<dbReference type="PANTHER" id="PTHR43811:SF19">
    <property type="entry name" value="39 KDA FK506-BINDING NUCLEAR PROTEIN"/>
    <property type="match status" value="1"/>
</dbReference>
<evidence type="ECO:0000259" key="8">
    <source>
        <dbReference type="PROSITE" id="PS50059"/>
    </source>
</evidence>
<protein>
    <recommendedName>
        <fullName evidence="6">Peptidyl-prolyl cis-trans isomerase</fullName>
        <ecNumber evidence="6">5.2.1.8</ecNumber>
    </recommendedName>
</protein>
<evidence type="ECO:0000256" key="7">
    <source>
        <dbReference type="SAM" id="SignalP"/>
    </source>
</evidence>
<dbReference type="Gene3D" id="3.10.50.40">
    <property type="match status" value="1"/>
</dbReference>
<evidence type="ECO:0000313" key="10">
    <source>
        <dbReference type="Proteomes" id="UP000286598"/>
    </source>
</evidence>
<dbReference type="PANTHER" id="PTHR43811">
    <property type="entry name" value="FKBP-TYPE PEPTIDYL-PROLYL CIS-TRANS ISOMERASE FKPA"/>
    <property type="match status" value="1"/>
</dbReference>
<dbReference type="Pfam" id="PF00254">
    <property type="entry name" value="FKBP_C"/>
    <property type="match status" value="1"/>
</dbReference>
<evidence type="ECO:0000256" key="1">
    <source>
        <dbReference type="ARBA" id="ARBA00000971"/>
    </source>
</evidence>
<feature type="signal peptide" evidence="7">
    <location>
        <begin position="1"/>
        <end position="17"/>
    </location>
</feature>
<organism evidence="9 10">
    <name type="scientific">Leyella stercorea</name>
    <dbReference type="NCBI Taxonomy" id="363265"/>
    <lineage>
        <taxon>Bacteria</taxon>
        <taxon>Pseudomonadati</taxon>
        <taxon>Bacteroidota</taxon>
        <taxon>Bacteroidia</taxon>
        <taxon>Bacteroidales</taxon>
        <taxon>Prevotellaceae</taxon>
        <taxon>Leyella</taxon>
    </lineage>
</organism>
<comment type="catalytic activity">
    <reaction evidence="1 5 6">
        <text>[protein]-peptidylproline (omega=180) = [protein]-peptidylproline (omega=0)</text>
        <dbReference type="Rhea" id="RHEA:16237"/>
        <dbReference type="Rhea" id="RHEA-COMP:10747"/>
        <dbReference type="Rhea" id="RHEA-COMP:10748"/>
        <dbReference type="ChEBI" id="CHEBI:83833"/>
        <dbReference type="ChEBI" id="CHEBI:83834"/>
        <dbReference type="EC" id="5.2.1.8"/>
    </reaction>
</comment>
<dbReference type="EMBL" id="QRNO01000003">
    <property type="protein sequence ID" value="RHK52834.1"/>
    <property type="molecule type" value="Genomic_DNA"/>
</dbReference>
<evidence type="ECO:0000256" key="3">
    <source>
        <dbReference type="ARBA" id="ARBA00023110"/>
    </source>
</evidence>
<keyword evidence="3 5" id="KW-0697">Rotamase</keyword>
<dbReference type="InterPro" id="IPR001179">
    <property type="entry name" value="PPIase_FKBP_dom"/>
</dbReference>
<evidence type="ECO:0000313" key="9">
    <source>
        <dbReference type="EMBL" id="RHK52834.1"/>
    </source>
</evidence>
<evidence type="ECO:0000256" key="5">
    <source>
        <dbReference type="PROSITE-ProRule" id="PRU00277"/>
    </source>
</evidence>
<keyword evidence="7" id="KW-0732">Signal</keyword>
<dbReference type="PROSITE" id="PS51257">
    <property type="entry name" value="PROKAR_LIPOPROTEIN"/>
    <property type="match status" value="1"/>
</dbReference>
<comment type="similarity">
    <text evidence="2 6">Belongs to the FKBP-type PPIase family.</text>
</comment>
<evidence type="ECO:0000256" key="4">
    <source>
        <dbReference type="ARBA" id="ARBA00023235"/>
    </source>
</evidence>
<feature type="chain" id="PRO_5019121489" description="Peptidyl-prolyl cis-trans isomerase" evidence="7">
    <location>
        <begin position="18"/>
        <end position="221"/>
    </location>
</feature>
<reference evidence="9 10" key="1">
    <citation type="submission" date="2018-08" db="EMBL/GenBank/DDBJ databases">
        <title>A genome reference for cultivated species of the human gut microbiota.</title>
        <authorList>
            <person name="Zou Y."/>
            <person name="Xue W."/>
            <person name="Luo G."/>
        </authorList>
    </citation>
    <scope>NUCLEOTIDE SEQUENCE [LARGE SCALE GENOMIC DNA]</scope>
    <source>
        <strain evidence="9 10">AF42-9</strain>
    </source>
</reference>
<dbReference type="AlphaFoldDB" id="A0A415GRB6"/>